<dbReference type="EMBL" id="JX481850">
    <property type="protein sequence ID" value="AFR52891.1"/>
    <property type="molecule type" value="Genomic_RNA"/>
</dbReference>
<dbReference type="EMBL" id="DQ978291">
    <property type="protein sequence ID" value="ABK35469.1"/>
    <property type="molecule type" value="Genomic_RNA"/>
</dbReference>
<dbReference type="EMBL" id="JX481847">
    <property type="protein sequence ID" value="AFR52879.1"/>
    <property type="molecule type" value="Genomic_RNA"/>
</dbReference>
<evidence type="ECO:0000313" key="13">
    <source>
        <dbReference type="EMBL" id="ABK35453.1"/>
    </source>
</evidence>
<dbReference type="EMBL" id="JX481832">
    <property type="protein sequence ID" value="AFR52819.1"/>
    <property type="molecule type" value="Genomic_RNA"/>
</dbReference>
<evidence type="ECO:0000313" key="34">
    <source>
        <dbReference type="Proteomes" id="UP000240345"/>
    </source>
</evidence>
<dbReference type="EMBL" id="DQ785292">
    <property type="protein sequence ID" value="ABI20420.1"/>
    <property type="molecule type" value="Genomic_RNA"/>
</dbReference>
<dbReference type="EMBL" id="JX481849">
    <property type="protein sequence ID" value="AFR52887.1"/>
    <property type="molecule type" value="Genomic_RNA"/>
</dbReference>
<dbReference type="EMBL" id="JX481837">
    <property type="protein sequence ID" value="AFR52839.1"/>
    <property type="molecule type" value="Genomic_RNA"/>
</dbReference>
<dbReference type="KEGG" id="vg:956442"/>
<dbReference type="EMBL" id="JX481835">
    <property type="protein sequence ID" value="AFR52831.1"/>
    <property type="molecule type" value="Genomic_RNA"/>
</dbReference>
<evidence type="ECO:0000313" key="18">
    <source>
        <dbReference type="EMBL" id="ABK35473.1"/>
    </source>
</evidence>
<evidence type="ECO:0000313" key="31">
    <source>
        <dbReference type="EMBL" id="AHK61321.1"/>
    </source>
</evidence>
<evidence type="ECO:0000313" key="10">
    <source>
        <dbReference type="EMBL" id="ABI20416.1"/>
    </source>
</evidence>
<dbReference type="EMBL" id="DQ479448">
    <property type="protein sequence ID" value="ABF19973.1"/>
    <property type="molecule type" value="Genomic_DNA"/>
</dbReference>
<evidence type="ECO:0000313" key="3">
    <source>
        <dbReference type="EMBL" id="ABF19957.1"/>
    </source>
</evidence>
<evidence type="ECO:0000313" key="24">
    <source>
        <dbReference type="EMBL" id="AFR52779.1"/>
    </source>
</evidence>
<protein>
    <submittedName>
        <fullName evidence="1 29">p13</fullName>
    </submittedName>
</protein>
<dbReference type="EMBL" id="JX481840">
    <property type="protein sequence ID" value="AFR52851.1"/>
    <property type="molecule type" value="Genomic_RNA"/>
</dbReference>
<dbReference type="EMBL" id="KF996296">
    <property type="protein sequence ID" value="AHK61321.1"/>
    <property type="molecule type" value="Genomic_RNA"/>
</dbReference>
<dbReference type="EMBL" id="JX481848">
    <property type="protein sequence ID" value="AFR52883.1"/>
    <property type="molecule type" value="Genomic_RNA"/>
</dbReference>
<evidence type="ECO:0000313" key="22">
    <source>
        <dbReference type="EMBL" id="ABK35489.1"/>
    </source>
</evidence>
<dbReference type="EMBL" id="KF615862">
    <property type="protein sequence ID" value="AGY35103.1"/>
    <property type="molecule type" value="Genomic_RNA"/>
</dbReference>
<evidence type="ECO:0000313" key="26">
    <source>
        <dbReference type="EMBL" id="AGY35107.1"/>
    </source>
</evidence>
<evidence type="ECO:0000313" key="25">
    <source>
        <dbReference type="EMBL" id="AGY35103.1"/>
    </source>
</evidence>
<dbReference type="EMBL" id="JX481841">
    <property type="protein sequence ID" value="AFR52855.1"/>
    <property type="molecule type" value="Genomic_RNA"/>
</dbReference>
<evidence type="ECO:0000313" key="21">
    <source>
        <dbReference type="EMBL" id="ABK35485.1"/>
    </source>
</evidence>
<dbReference type="EMBL" id="KF996297">
    <property type="protein sequence ID" value="AHK61334.1"/>
    <property type="molecule type" value="Genomic_RNA"/>
</dbReference>
<sequence length="72" mass="7649">MVPLKISTLESQLQPLVKLVATETPGALVAYARGLSSADRSRLYRLLRSLEQAIPKLSSAVVSATTLAARGL</sequence>
<dbReference type="EMBL" id="DQ479449">
    <property type="protein sequence ID" value="ABF19977.1"/>
    <property type="molecule type" value="Genomic_DNA"/>
</dbReference>
<dbReference type="EMBL" id="JX481846">
    <property type="protein sequence ID" value="AFR52875.1"/>
    <property type="molecule type" value="Genomic_RNA"/>
</dbReference>
<dbReference type="EMBL" id="DQ785291">
    <property type="protein sequence ID" value="ABI20416.1"/>
    <property type="molecule type" value="Genomic_RNA"/>
</dbReference>
<accession>A1XX61</accession>
<dbReference type="EMBL" id="JX481844">
    <property type="protein sequence ID" value="AFR52867.1"/>
    <property type="molecule type" value="Genomic_RNA"/>
</dbReference>
<dbReference type="EMBL" id="KF996293">
    <property type="protein sequence ID" value="AHK61282.1"/>
    <property type="molecule type" value="Genomic_RNA"/>
</dbReference>
<dbReference type="EMBL" id="DQ479447">
    <property type="protein sequence ID" value="ABF19969.1"/>
    <property type="molecule type" value="Genomic_DNA"/>
</dbReference>
<evidence type="ECO:0000313" key="32">
    <source>
        <dbReference type="EMBL" id="AHK61334.1"/>
    </source>
</evidence>
<evidence type="ECO:0000313" key="9">
    <source>
        <dbReference type="EMBL" id="ABI20412.1"/>
    </source>
</evidence>
<evidence type="ECO:0000313" key="35">
    <source>
        <dbReference type="Proteomes" id="UP000240936"/>
    </source>
</evidence>
<dbReference type="EMBL" id="JX481853">
    <property type="protein sequence ID" value="AFR52903.1"/>
    <property type="molecule type" value="Genomic_RNA"/>
</dbReference>
<evidence type="ECO:0000313" key="29">
    <source>
        <dbReference type="EMBL" id="AHK61282.1"/>
    </source>
</evidence>
<evidence type="ECO:0000313" key="12">
    <source>
        <dbReference type="EMBL" id="ABK35449.1"/>
    </source>
</evidence>
<evidence type="ECO:0000313" key="14">
    <source>
        <dbReference type="EMBL" id="ABK35457.1"/>
    </source>
</evidence>
<evidence type="ECO:0000313" key="28">
    <source>
        <dbReference type="EMBL" id="AGY35115.1"/>
    </source>
</evidence>
<dbReference type="EMBL" id="DQ978286">
    <property type="protein sequence ID" value="ABK35449.1"/>
    <property type="molecule type" value="Genomic_RNA"/>
</dbReference>
<evidence type="ECO:0000313" key="1">
    <source>
        <dbReference type="EMBL" id="ABB69815.1"/>
    </source>
</evidence>
<reference evidence="1" key="1">
    <citation type="journal article" date="2006" name="Genetics">
        <title>Pleiotropic costs of niche expansion in the RNA bacteriophage phi 6.</title>
        <authorList>
            <person name="Duffy S."/>
            <person name="Turner P.E."/>
            <person name="Burch C.L."/>
        </authorList>
    </citation>
    <scope>NUCLEOTIDE SEQUENCE</scope>
    <source>
        <strain evidence="1">ATCC 21781-B1</strain>
    </source>
</reference>
<evidence type="ECO:0000313" key="2">
    <source>
        <dbReference type="EMBL" id="ABF19953.1"/>
    </source>
</evidence>
<dbReference type="EMBL" id="DQ978296">
    <property type="protein sequence ID" value="ABK35489.1"/>
    <property type="molecule type" value="Genomic_RNA"/>
</dbReference>
<dbReference type="EMBL" id="DQ978287">
    <property type="protein sequence ID" value="ABK35453.1"/>
    <property type="molecule type" value="Genomic_RNA"/>
</dbReference>
<evidence type="ECO:0000313" key="4">
    <source>
        <dbReference type="EMBL" id="ABF19961.1"/>
    </source>
</evidence>
<evidence type="ECO:0000313" key="27">
    <source>
        <dbReference type="EMBL" id="AGY35111.1"/>
    </source>
</evidence>
<organism evidence="1">
    <name type="scientific">Cystovirus phi6</name>
    <dbReference type="NCBI Taxonomy" id="10879"/>
    <lineage>
        <taxon>Viruses</taxon>
        <taxon>Riboviria</taxon>
        <taxon>Orthornavirae</taxon>
        <taxon>Duplornaviricota</taxon>
        <taxon>Vidaverviricetes</taxon>
        <taxon>Mindivirales</taxon>
        <taxon>Cystoviridae</taxon>
        <taxon>Orthocystovirus</taxon>
        <taxon>Orthocystovirus phi6</taxon>
    </lineage>
</organism>
<evidence type="ECO:0000313" key="23">
    <source>
        <dbReference type="EMBL" id="ABK35493.1"/>
    </source>
</evidence>
<evidence type="ECO:0000313" key="7">
    <source>
        <dbReference type="EMBL" id="ABF19973.1"/>
    </source>
</evidence>
<dbReference type="EMBL" id="JX481822">
    <property type="protein sequence ID" value="AFR52779.1"/>
    <property type="molecule type" value="Genomic_RNA"/>
</dbReference>
<proteinExistence type="predicted"/>
<dbReference type="RefSeq" id="NP_620352.1">
    <property type="nucleotide sequence ID" value="NC_003716.1"/>
</dbReference>
<dbReference type="EMBL" id="KF615865">
    <property type="protein sequence ID" value="AGY35115.1"/>
    <property type="molecule type" value="Genomic_RNA"/>
</dbReference>
<dbReference type="EMBL" id="JX481836">
    <property type="protein sequence ID" value="AFR52835.1"/>
    <property type="molecule type" value="Genomic_RNA"/>
</dbReference>
<dbReference type="EMBL" id="DQ479446">
    <property type="protein sequence ID" value="ABF19965.1"/>
    <property type="molecule type" value="Genomic_DNA"/>
</dbReference>
<evidence type="ECO:0000313" key="5">
    <source>
        <dbReference type="EMBL" id="ABF19965.1"/>
    </source>
</evidence>
<dbReference type="EMBL" id="DQ978297">
    <property type="protein sequence ID" value="ABK35493.1"/>
    <property type="molecule type" value="Genomic_RNA"/>
</dbReference>
<reference evidence="12" key="3">
    <citation type="submission" date="2006-09" db="EMBL/GenBank/DDBJ databases">
        <title>Lack of canalization during adaptation of the dsRNA bacteriophage phi-6 to a distantly related host.</title>
        <authorList>
            <person name="Duffy S."/>
            <person name="Burch C.L."/>
            <person name="Turner P.E."/>
        </authorList>
    </citation>
    <scope>NUCLEOTIDE SEQUENCE</scope>
    <source>
        <strain evidence="12">ERA1</strain>
        <strain evidence="13">ERA2</strain>
        <strain evidence="14">ERA3</strain>
        <strain evidence="15">ERA4</strain>
        <strain evidence="16">T1</strain>
        <strain evidence="17">T2</strain>
        <strain evidence="18">T3</strain>
        <strain evidence="19">T4</strain>
        <strain evidence="20">Tom1</strain>
        <strain evidence="21">Tom2</strain>
        <strain evidence="22">Tom3</strain>
        <strain evidence="23">Tom4</strain>
    </source>
</reference>
<dbReference type="EMBL" id="JX481852">
    <property type="protein sequence ID" value="AFR52899.1"/>
    <property type="molecule type" value="Genomic_RNA"/>
</dbReference>
<dbReference type="EMBL" id="KF996298">
    <property type="protein sequence ID" value="AHK61347.1"/>
    <property type="molecule type" value="Genomic_RNA"/>
</dbReference>
<dbReference type="EMBL" id="DQ978288">
    <property type="protein sequence ID" value="ABK35457.1"/>
    <property type="molecule type" value="Genomic_RNA"/>
</dbReference>
<dbReference type="EMBL" id="JX481834">
    <property type="protein sequence ID" value="AFR52827.1"/>
    <property type="molecule type" value="Genomic_RNA"/>
</dbReference>
<dbReference type="EMBL" id="JX481826">
    <property type="protein sequence ID" value="AFR52795.1"/>
    <property type="molecule type" value="Genomic_RNA"/>
</dbReference>
<dbReference type="EMBL" id="DQ978289">
    <property type="protein sequence ID" value="ABK35461.1"/>
    <property type="molecule type" value="Genomic_RNA"/>
</dbReference>
<dbReference type="EMBL" id="DQ978292">
    <property type="protein sequence ID" value="ABK35473.1"/>
    <property type="molecule type" value="Genomic_RNA"/>
</dbReference>
<dbReference type="EMBL" id="JX481823">
    <property type="protein sequence ID" value="AFR52783.1"/>
    <property type="molecule type" value="Genomic_RNA"/>
</dbReference>
<evidence type="ECO:0000313" key="20">
    <source>
        <dbReference type="EMBL" id="ABK35481.1"/>
    </source>
</evidence>
<dbReference type="EMBL" id="JX481825">
    <property type="protein sequence ID" value="AFR52791.1"/>
    <property type="molecule type" value="Genomic_RNA"/>
</dbReference>
<evidence type="ECO:0000313" key="6">
    <source>
        <dbReference type="EMBL" id="ABF19969.1"/>
    </source>
</evidence>
<dbReference type="EMBL" id="JX481828">
    <property type="protein sequence ID" value="AFR52803.1"/>
    <property type="molecule type" value="Genomic_RNA"/>
</dbReference>
<evidence type="ECO:0000313" key="11">
    <source>
        <dbReference type="EMBL" id="ABI20420.1"/>
    </source>
</evidence>
<dbReference type="EMBL" id="DQ978294">
    <property type="protein sequence ID" value="ABK35481.1"/>
    <property type="molecule type" value="Genomic_RNA"/>
</dbReference>
<reference evidence="25" key="6">
    <citation type="journal article" date="2013" name="BMC Evol. Biol.">
        <title>Electrophoretic mobility confirms reassortment bias among geographic isolates of segmented RNA phages.</title>
        <authorList>
            <person name="Diaz-Munoz S.L."/>
            <person name="Tenaillon O."/>
            <person name="Goldhill D."/>
            <person name="Brao K."/>
            <person name="Turner P.E."/>
            <person name="Chao L."/>
        </authorList>
    </citation>
    <scope>NUCLEOTIDE SEQUENCE</scope>
    <source>
        <strain evidence="25">Fast1</strain>
        <strain evidence="26">Fast2</strain>
        <strain evidence="27">Slow1</strain>
        <strain evidence="28">Slow2</strain>
    </source>
</reference>
<evidence type="ECO:0000313" key="8">
    <source>
        <dbReference type="EMBL" id="ABF19977.1"/>
    </source>
</evidence>
<dbReference type="EMBL" id="KF615864">
    <property type="protein sequence ID" value="AGY35111.1"/>
    <property type="molecule type" value="Genomic_RNA"/>
</dbReference>
<dbReference type="EMBL" id="DQ978290">
    <property type="protein sequence ID" value="ABK35465.1"/>
    <property type="molecule type" value="Genomic_RNA"/>
</dbReference>
<dbReference type="EMBL" id="JX481839">
    <property type="protein sequence ID" value="AFR52847.1"/>
    <property type="molecule type" value="Genomic_RNA"/>
</dbReference>
<dbReference type="EMBL" id="JX481824">
    <property type="protein sequence ID" value="AFR52787.1"/>
    <property type="molecule type" value="Genomic_RNA"/>
</dbReference>
<dbReference type="EMBL" id="JX481842">
    <property type="protein sequence ID" value="AFR52859.1"/>
    <property type="molecule type" value="Genomic_RNA"/>
</dbReference>
<dbReference type="Proteomes" id="UP000241920">
    <property type="component" value="Genome"/>
</dbReference>
<evidence type="ECO:0000313" key="16">
    <source>
        <dbReference type="EMBL" id="ABK35465.1"/>
    </source>
</evidence>
<dbReference type="EMBL" id="DQ479445">
    <property type="protein sequence ID" value="ABF19961.1"/>
    <property type="molecule type" value="Genomic_DNA"/>
</dbReference>
<dbReference type="EMBL" id="DQ479444">
    <property type="protein sequence ID" value="ABF19957.1"/>
    <property type="molecule type" value="Genomic_DNA"/>
</dbReference>
<dbReference type="EMBL" id="DQ201339">
    <property type="protein sequence ID" value="ABB69815.1"/>
    <property type="molecule type" value="Genomic_RNA"/>
</dbReference>
<dbReference type="EMBL" id="JX481831">
    <property type="protein sequence ID" value="AFR52815.1"/>
    <property type="molecule type" value="Genomic_RNA"/>
</dbReference>
<dbReference type="EMBL" id="JX481851">
    <property type="protein sequence ID" value="AFR52895.1"/>
    <property type="molecule type" value="Genomic_RNA"/>
</dbReference>
<evidence type="ECO:0000313" key="15">
    <source>
        <dbReference type="EMBL" id="ABK35461.1"/>
    </source>
</evidence>
<dbReference type="Proteomes" id="UP000240936">
    <property type="component" value="Genome"/>
</dbReference>
<dbReference type="EMBL" id="KF615863">
    <property type="protein sequence ID" value="AGY35107.1"/>
    <property type="molecule type" value="Genomic_RNA"/>
</dbReference>
<name>Q283U1_9VIRU</name>
<reference evidence="29" key="7">
    <citation type="journal article" date="2014" name="Front. Microbiol.">
        <title>Evolvability and robustness in populations of RNA virus ?6.</title>
        <authorList>
            <person name="Goldhill D."/>
            <person name="Lee A."/>
            <person name="Williams E.S."/>
            <person name="Turner P.E."/>
        </authorList>
    </citation>
    <scope>NUCLEOTIDE SEQUENCE</scope>
    <source>
        <strain evidence="31">H1</strain>
        <strain evidence="32">H2</strain>
        <strain evidence="33">H3</strain>
        <strain evidence="29">L1</strain>
        <strain evidence="30">L3</strain>
    </source>
</reference>
<dbReference type="EMBL" id="JX481833">
    <property type="protein sequence ID" value="AFR52823.1"/>
    <property type="molecule type" value="Genomic_RNA"/>
</dbReference>
<evidence type="ECO:0000313" key="17">
    <source>
        <dbReference type="EMBL" id="ABK35469.1"/>
    </source>
</evidence>
<dbReference type="EMBL" id="DQ479443">
    <property type="protein sequence ID" value="ABF19953.1"/>
    <property type="molecule type" value="Genomic_DNA"/>
</dbReference>
<dbReference type="EMBL" id="JX481838">
    <property type="protein sequence ID" value="AFR52843.1"/>
    <property type="molecule type" value="Genomic_RNA"/>
</dbReference>
<gene>
    <name evidence="1" type="primary">p13</name>
    <name evidence="12" type="synonym">P13</name>
</gene>
<dbReference type="EMBL" id="KF996295">
    <property type="protein sequence ID" value="AHK61308.1"/>
    <property type="molecule type" value="Genomic_RNA"/>
</dbReference>
<reference evidence="34 35" key="2">
    <citation type="submission" date="2006-06" db="EMBL/GenBank/DDBJ databases">
        <title>Greater genetic diversity among asexual, not sexual, populations of bacteriophage phi6.</title>
        <authorList>
            <person name="Dennehy J.J."/>
            <person name="O'Keefe K.J."/>
            <person name="Duffy S."/>
            <person name="Chao L."/>
            <person name="Edwards S.V."/>
            <person name="Turner P.E."/>
        </authorList>
    </citation>
    <scope>NUCLEOTIDE SEQUENCE [LARGE SCALE GENOMIC DNA]</scope>
    <source>
        <strain evidence="11">A1</strain>
        <strain evidence="10">S1</strain>
        <strain evidence="9">S2</strain>
    </source>
</reference>
<evidence type="ECO:0000313" key="33">
    <source>
        <dbReference type="EMBL" id="AHK61347.1"/>
    </source>
</evidence>
<dbReference type="EMBL" id="JX481845">
    <property type="protein sequence ID" value="AFR52871.1"/>
    <property type="molecule type" value="Genomic_RNA"/>
</dbReference>
<dbReference type="Proteomes" id="UP000240345">
    <property type="component" value="Genome"/>
</dbReference>
<evidence type="ECO:0000313" key="30">
    <source>
        <dbReference type="EMBL" id="AHK61308.1"/>
    </source>
</evidence>
<dbReference type="EMBL" id="JX481827">
    <property type="protein sequence ID" value="AFR52799.1"/>
    <property type="molecule type" value="Genomic_RNA"/>
</dbReference>
<dbReference type="EMBL" id="DQ978293">
    <property type="protein sequence ID" value="ABK35477.1"/>
    <property type="molecule type" value="Genomic_RNA"/>
</dbReference>
<reference evidence="24" key="5">
    <citation type="journal article" date="2012" name="BMC Evol. Biol.">
        <title>Evolutionary genomics of host-use in bifurcating demes of RNA virus phi-6.</title>
        <authorList>
            <person name="Turner P.E."/>
            <person name="McBride R.C."/>
            <person name="Duffy S."/>
            <person name="Montville R."/>
            <person name="Wang L.S."/>
            <person name="Yang Y.W."/>
            <person name="Lee S.J."/>
            <person name="Kim J."/>
        </authorList>
    </citation>
    <scope>NUCLEOTIDE SEQUENCE</scope>
</reference>
<accession>Q283U1</accession>
<reference evidence="2" key="4">
    <citation type="journal article" date="2007" name="Evolution">
        <title>Evolution of host specificity drives reproductive isolation among RNA viruses.</title>
        <authorList>
            <person name="Duffy S."/>
            <person name="Burch C.L."/>
            <person name="Turner P.E."/>
        </authorList>
    </citation>
    <scope>NUCLEOTIDE SEQUENCE</scope>
    <source>
        <strain evidence="2">E1</strain>
        <strain evidence="3">E1wide</strain>
        <strain evidence="4">E2</strain>
        <strain evidence="5">E3</strain>
        <strain evidence="6">E3wide</strain>
        <strain evidence="7">E4</strain>
        <strain evidence="8">E4wide</strain>
    </source>
</reference>
<dbReference type="EMBL" id="DQ978295">
    <property type="protein sequence ID" value="ABK35485.1"/>
    <property type="molecule type" value="Genomic_RNA"/>
</dbReference>
<evidence type="ECO:0000313" key="19">
    <source>
        <dbReference type="EMBL" id="ABK35477.1"/>
    </source>
</evidence>
<dbReference type="EMBL" id="JX481830">
    <property type="protein sequence ID" value="AFR52811.1"/>
    <property type="molecule type" value="Genomic_RNA"/>
</dbReference>
<dbReference type="EMBL" id="DQ785290">
    <property type="protein sequence ID" value="ABI20412.1"/>
    <property type="molecule type" value="Genomic_RNA"/>
</dbReference>
<dbReference type="EMBL" id="JX481843">
    <property type="protein sequence ID" value="AFR52863.1"/>
    <property type="molecule type" value="Genomic_RNA"/>
</dbReference>
<dbReference type="EMBL" id="JX481829">
    <property type="protein sequence ID" value="AFR52807.1"/>
    <property type="molecule type" value="Genomic_RNA"/>
</dbReference>
<dbReference type="SMR" id="Q283U1"/>